<accession>A0ABT4JUS3</accession>
<dbReference type="InterPro" id="IPR008920">
    <property type="entry name" value="TF_FadR/GntR_C"/>
</dbReference>
<comment type="caution">
    <text evidence="7">The sequence shown here is derived from an EMBL/GenBank/DDBJ whole genome shotgun (WGS) entry which is preliminary data.</text>
</comment>
<keyword evidence="4" id="KW-0175">Coiled coil</keyword>
<protein>
    <submittedName>
        <fullName evidence="7">FadR/GntR family transcriptional regulator</fullName>
    </submittedName>
</protein>
<dbReference type="PRINTS" id="PR00035">
    <property type="entry name" value="HTHGNTR"/>
</dbReference>
<keyword evidence="2" id="KW-0238">DNA-binding</keyword>
<feature type="region of interest" description="Disordered" evidence="5">
    <location>
        <begin position="1"/>
        <end position="38"/>
    </location>
</feature>
<dbReference type="SUPFAM" id="SSF48008">
    <property type="entry name" value="GntR ligand-binding domain-like"/>
    <property type="match status" value="1"/>
</dbReference>
<evidence type="ECO:0000256" key="1">
    <source>
        <dbReference type="ARBA" id="ARBA00023015"/>
    </source>
</evidence>
<evidence type="ECO:0000256" key="3">
    <source>
        <dbReference type="ARBA" id="ARBA00023163"/>
    </source>
</evidence>
<dbReference type="SMART" id="SM00345">
    <property type="entry name" value="HTH_GNTR"/>
    <property type="match status" value="1"/>
</dbReference>
<dbReference type="Pfam" id="PF07729">
    <property type="entry name" value="FCD"/>
    <property type="match status" value="1"/>
</dbReference>
<keyword evidence="8" id="KW-1185">Reference proteome</keyword>
<keyword evidence="1" id="KW-0805">Transcription regulation</keyword>
<dbReference type="PANTHER" id="PTHR43537:SF5">
    <property type="entry name" value="UXU OPERON TRANSCRIPTIONAL REGULATOR"/>
    <property type="match status" value="1"/>
</dbReference>
<dbReference type="CDD" id="cd07377">
    <property type="entry name" value="WHTH_GntR"/>
    <property type="match status" value="1"/>
</dbReference>
<dbReference type="InterPro" id="IPR036388">
    <property type="entry name" value="WH-like_DNA-bd_sf"/>
</dbReference>
<evidence type="ECO:0000256" key="2">
    <source>
        <dbReference type="ARBA" id="ARBA00023125"/>
    </source>
</evidence>
<evidence type="ECO:0000259" key="6">
    <source>
        <dbReference type="PROSITE" id="PS50949"/>
    </source>
</evidence>
<name>A0ABT4JUS3_9GAMM</name>
<dbReference type="Proteomes" id="UP001149719">
    <property type="component" value="Unassembled WGS sequence"/>
</dbReference>
<dbReference type="Gene3D" id="1.20.120.530">
    <property type="entry name" value="GntR ligand-binding domain-like"/>
    <property type="match status" value="1"/>
</dbReference>
<evidence type="ECO:0000256" key="5">
    <source>
        <dbReference type="SAM" id="MobiDB-lite"/>
    </source>
</evidence>
<feature type="domain" description="HTH gntR-type" evidence="6">
    <location>
        <begin position="9"/>
        <end position="77"/>
    </location>
</feature>
<evidence type="ECO:0000313" key="8">
    <source>
        <dbReference type="Proteomes" id="UP001149719"/>
    </source>
</evidence>
<evidence type="ECO:0000256" key="4">
    <source>
        <dbReference type="SAM" id="Coils"/>
    </source>
</evidence>
<feature type="coiled-coil region" evidence="4">
    <location>
        <begin position="41"/>
        <end position="102"/>
    </location>
</feature>
<dbReference type="InterPro" id="IPR036390">
    <property type="entry name" value="WH_DNA-bd_sf"/>
</dbReference>
<dbReference type="EMBL" id="JAPUBN010000015">
    <property type="protein sequence ID" value="MCZ2721980.1"/>
    <property type="molecule type" value="Genomic_DNA"/>
</dbReference>
<dbReference type="InterPro" id="IPR011711">
    <property type="entry name" value="GntR_C"/>
</dbReference>
<dbReference type="Gene3D" id="1.10.10.10">
    <property type="entry name" value="Winged helix-like DNA-binding domain superfamily/Winged helix DNA-binding domain"/>
    <property type="match status" value="1"/>
</dbReference>
<sequence>MSAPKKTKTSLPQKTAKKLRDRIHDQGLQPGDKLPTEPNLMEELSVSRTVLREAIATLKAEGLVEAKQGIGVFVSEPKQDILSSLRKNTRTLTDTIESLELRTAVELEAIALAVARCSPAQEAEIYRCFDAYEKKVHKGENAEQEDFEFHLAIAKATNNQHFIDFLEVLGRRTIPRARLREEAGLPRDPEVETSLNNEHRAILDAIEARDTNAAQHAIRVHLNNGSERYRKLMREIERGKS</sequence>
<evidence type="ECO:0000313" key="7">
    <source>
        <dbReference type="EMBL" id="MCZ2721980.1"/>
    </source>
</evidence>
<dbReference type="InterPro" id="IPR000524">
    <property type="entry name" value="Tscrpt_reg_HTH_GntR"/>
</dbReference>
<dbReference type="PROSITE" id="PS50949">
    <property type="entry name" value="HTH_GNTR"/>
    <property type="match status" value="1"/>
</dbReference>
<reference evidence="7" key="1">
    <citation type="submission" date="2022-12" db="EMBL/GenBank/DDBJ databases">
        <title>Marinomonas 15G1-11 sp. nov, isolated from marine algae.</title>
        <authorList>
            <person name="Butt M."/>
            <person name="Choi D.G."/>
            <person name="Kim J.M."/>
            <person name="Lee J.K."/>
            <person name="Baek J.H."/>
            <person name="Jeon C.O."/>
        </authorList>
    </citation>
    <scope>NUCLEOTIDE SEQUENCE</scope>
    <source>
        <strain evidence="7">15G1-11</strain>
    </source>
</reference>
<gene>
    <name evidence="7" type="ORF">O1D97_10030</name>
</gene>
<proteinExistence type="predicted"/>
<dbReference type="PANTHER" id="PTHR43537">
    <property type="entry name" value="TRANSCRIPTIONAL REGULATOR, GNTR FAMILY"/>
    <property type="match status" value="1"/>
</dbReference>
<dbReference type="Pfam" id="PF00392">
    <property type="entry name" value="GntR"/>
    <property type="match status" value="1"/>
</dbReference>
<dbReference type="SUPFAM" id="SSF46785">
    <property type="entry name" value="Winged helix' DNA-binding domain"/>
    <property type="match status" value="1"/>
</dbReference>
<dbReference type="SMART" id="SM00895">
    <property type="entry name" value="FCD"/>
    <property type="match status" value="1"/>
</dbReference>
<keyword evidence="3" id="KW-0804">Transcription</keyword>
<organism evidence="7 8">
    <name type="scientific">Marinomonas phaeophyticola</name>
    <dbReference type="NCBI Taxonomy" id="3004091"/>
    <lineage>
        <taxon>Bacteria</taxon>
        <taxon>Pseudomonadati</taxon>
        <taxon>Pseudomonadota</taxon>
        <taxon>Gammaproteobacteria</taxon>
        <taxon>Oceanospirillales</taxon>
        <taxon>Oceanospirillaceae</taxon>
        <taxon>Marinomonas</taxon>
    </lineage>
</organism>
<dbReference type="RefSeq" id="WP_269125222.1">
    <property type="nucleotide sequence ID" value="NZ_JAPUBN010000015.1"/>
</dbReference>